<evidence type="ECO:0000256" key="1">
    <source>
        <dbReference type="SAM" id="MobiDB-lite"/>
    </source>
</evidence>
<gene>
    <name evidence="2" type="ORF">LSUE1_G000129</name>
</gene>
<protein>
    <submittedName>
        <fullName evidence="2">Uncharacterized protein</fullName>
    </submittedName>
</protein>
<accession>A0A8T9CN39</accession>
<organism evidence="2 3">
    <name type="scientific">Lachnellula suecica</name>
    <dbReference type="NCBI Taxonomy" id="602035"/>
    <lineage>
        <taxon>Eukaryota</taxon>
        <taxon>Fungi</taxon>
        <taxon>Dikarya</taxon>
        <taxon>Ascomycota</taxon>
        <taxon>Pezizomycotina</taxon>
        <taxon>Leotiomycetes</taxon>
        <taxon>Helotiales</taxon>
        <taxon>Lachnaceae</taxon>
        <taxon>Lachnellula</taxon>
    </lineage>
</organism>
<feature type="compositionally biased region" description="Basic and acidic residues" evidence="1">
    <location>
        <begin position="226"/>
        <end position="243"/>
    </location>
</feature>
<evidence type="ECO:0000313" key="2">
    <source>
        <dbReference type="EMBL" id="TVY85244.1"/>
    </source>
</evidence>
<sequence>MATVTALPAAERSVSKPARSMTYPLRDPKGNTARRRVKQGEPFDPEELSRRLTAHLAEQKIKAERRREARAAKAAAAQQNGVYHHVPKVAAMAFERTTTPDTMRQVHKLAVPGLKTHLELLQEEEFSRHPASKLQETQAKDQAMIERELLRNRNQFQWTREMEEAVEVDIKRDLYKPPQRTFIKEFEHLRGTKAANAPRPMSTGDVFSDEEVPISPKAKQKPVYDGNDRNDWAQRADGGESRKWASPFLRKKDSIWILGRKEKSNRQDKDETVVTGIGNFGSPPNKKGRFLARFKRRPS</sequence>
<feature type="region of interest" description="Disordered" evidence="1">
    <location>
        <begin position="263"/>
        <end position="299"/>
    </location>
</feature>
<dbReference type="Proteomes" id="UP000469558">
    <property type="component" value="Unassembled WGS sequence"/>
</dbReference>
<dbReference type="EMBL" id="QGMK01000020">
    <property type="protein sequence ID" value="TVY85244.1"/>
    <property type="molecule type" value="Genomic_DNA"/>
</dbReference>
<reference evidence="2 3" key="1">
    <citation type="submission" date="2018-05" db="EMBL/GenBank/DDBJ databases">
        <title>Genome sequencing and assembly of the regulated plant pathogen Lachnellula willkommii and related sister species for the development of diagnostic species identification markers.</title>
        <authorList>
            <person name="Giroux E."/>
            <person name="Bilodeau G."/>
        </authorList>
    </citation>
    <scope>NUCLEOTIDE SEQUENCE [LARGE SCALE GENOMIC DNA]</scope>
    <source>
        <strain evidence="2 3">CBS 268.59</strain>
    </source>
</reference>
<feature type="compositionally biased region" description="Basic and acidic residues" evidence="1">
    <location>
        <begin position="60"/>
        <end position="71"/>
    </location>
</feature>
<feature type="region of interest" description="Disordered" evidence="1">
    <location>
        <begin position="60"/>
        <end position="79"/>
    </location>
</feature>
<proteinExistence type="predicted"/>
<keyword evidence="3" id="KW-1185">Reference proteome</keyword>
<dbReference type="OrthoDB" id="5204927at2759"/>
<dbReference type="AlphaFoldDB" id="A0A8T9CN39"/>
<feature type="region of interest" description="Disordered" evidence="1">
    <location>
        <begin position="1"/>
        <end position="47"/>
    </location>
</feature>
<feature type="compositionally biased region" description="Basic and acidic residues" evidence="1">
    <location>
        <begin position="263"/>
        <end position="272"/>
    </location>
</feature>
<evidence type="ECO:0000313" key="3">
    <source>
        <dbReference type="Proteomes" id="UP000469558"/>
    </source>
</evidence>
<feature type="compositionally biased region" description="Basic residues" evidence="1">
    <location>
        <begin position="286"/>
        <end position="299"/>
    </location>
</feature>
<name>A0A8T9CN39_9HELO</name>
<feature type="region of interest" description="Disordered" evidence="1">
    <location>
        <begin position="216"/>
        <end position="243"/>
    </location>
</feature>
<comment type="caution">
    <text evidence="2">The sequence shown here is derived from an EMBL/GenBank/DDBJ whole genome shotgun (WGS) entry which is preliminary data.</text>
</comment>